<dbReference type="OrthoDB" id="6367814at2759"/>
<evidence type="ECO:0000313" key="6">
    <source>
        <dbReference type="EMBL" id="ROT77426.1"/>
    </source>
</evidence>
<dbReference type="EMBL" id="QCYY01001526">
    <property type="protein sequence ID" value="ROT77426.1"/>
    <property type="molecule type" value="Genomic_DNA"/>
</dbReference>
<evidence type="ECO:0000256" key="4">
    <source>
        <dbReference type="ARBA" id="ARBA00023136"/>
    </source>
</evidence>
<sequence>MAEAIADVHARNRRCRDDSRHCARDGGFGAQEISLFIILLPAGIPWLVQAFTPYLSLLYLGRVVSCFIYIALGPVTAVLVAEISEPRIRGLLLSAEEITVAIAQMAIYIMAHSLPWDVATAACAAPMILVAALTFFVPESPYWLIRRGQKDAALESLKKLRSPKQDVNLELQEISANVQGTSQPSIWDQIRQPARPQNYRPVLLAAVFTLRELGGQFVMFSYTVYMFQKAGVGLDAFVCNPSGRREARLHSGQRGGRGPRRASASADRHVFRVRSSRGCRRGVPAGGRPRVVVGPACCGDGFRVLVRPWNRTHSLDSYGRAHSHSCEKYWKFAVLFEFLIIHLCHQFCLPIFDGNRSWLCTPGLLFSECHLNTIALGLLTRNPWKISE</sequence>
<dbReference type="AlphaFoldDB" id="A0A423TLT3"/>
<reference evidence="6 7" key="1">
    <citation type="submission" date="2018-04" db="EMBL/GenBank/DDBJ databases">
        <authorList>
            <person name="Zhang X."/>
            <person name="Yuan J."/>
            <person name="Li F."/>
            <person name="Xiang J."/>
        </authorList>
    </citation>
    <scope>NUCLEOTIDE SEQUENCE [LARGE SCALE GENOMIC DNA]</scope>
    <source>
        <tissue evidence="6">Muscle</tissue>
    </source>
</reference>
<keyword evidence="7" id="KW-1185">Reference proteome</keyword>
<dbReference type="GO" id="GO:0022857">
    <property type="term" value="F:transmembrane transporter activity"/>
    <property type="evidence" value="ECO:0007669"/>
    <property type="project" value="InterPro"/>
</dbReference>
<evidence type="ECO:0000313" key="7">
    <source>
        <dbReference type="Proteomes" id="UP000283509"/>
    </source>
</evidence>
<protein>
    <recommendedName>
        <fullName evidence="8">Facilitated trehalose transporter Tret1</fullName>
    </recommendedName>
</protein>
<dbReference type="GO" id="GO:0016020">
    <property type="term" value="C:membrane"/>
    <property type="evidence" value="ECO:0007669"/>
    <property type="project" value="UniProtKB-SubCell"/>
</dbReference>
<organism evidence="6 7">
    <name type="scientific">Penaeus vannamei</name>
    <name type="common">Whiteleg shrimp</name>
    <name type="synonym">Litopenaeus vannamei</name>
    <dbReference type="NCBI Taxonomy" id="6689"/>
    <lineage>
        <taxon>Eukaryota</taxon>
        <taxon>Metazoa</taxon>
        <taxon>Ecdysozoa</taxon>
        <taxon>Arthropoda</taxon>
        <taxon>Crustacea</taxon>
        <taxon>Multicrustacea</taxon>
        <taxon>Malacostraca</taxon>
        <taxon>Eumalacostraca</taxon>
        <taxon>Eucarida</taxon>
        <taxon>Decapoda</taxon>
        <taxon>Dendrobranchiata</taxon>
        <taxon>Penaeoidea</taxon>
        <taxon>Penaeidae</taxon>
        <taxon>Penaeus</taxon>
    </lineage>
</organism>
<feature type="transmembrane region" description="Helical" evidence="5">
    <location>
        <begin position="118"/>
        <end position="137"/>
    </location>
</feature>
<reference evidence="6 7" key="2">
    <citation type="submission" date="2019-01" db="EMBL/GenBank/DDBJ databases">
        <title>The decoding of complex shrimp genome reveals the adaptation for benthos swimmer, frequently molting mechanism and breeding impact on genome.</title>
        <authorList>
            <person name="Sun Y."/>
            <person name="Gao Y."/>
            <person name="Yu Y."/>
        </authorList>
    </citation>
    <scope>NUCLEOTIDE SEQUENCE [LARGE SCALE GENOMIC DNA]</scope>
    <source>
        <tissue evidence="6">Muscle</tissue>
    </source>
</reference>
<comment type="caution">
    <text evidence="6">The sequence shown here is derived from an EMBL/GenBank/DDBJ whole genome shotgun (WGS) entry which is preliminary data.</text>
</comment>
<dbReference type="SUPFAM" id="SSF103473">
    <property type="entry name" value="MFS general substrate transporter"/>
    <property type="match status" value="1"/>
</dbReference>
<accession>A0A423TLT3</accession>
<gene>
    <name evidence="6" type="ORF">C7M84_003927</name>
</gene>
<keyword evidence="4 5" id="KW-0472">Membrane</keyword>
<keyword evidence="2 5" id="KW-0812">Transmembrane</keyword>
<evidence type="ECO:0008006" key="8">
    <source>
        <dbReference type="Google" id="ProtNLM"/>
    </source>
</evidence>
<comment type="subcellular location">
    <subcellularLocation>
        <location evidence="1">Membrane</location>
    </subcellularLocation>
</comment>
<evidence type="ECO:0000256" key="2">
    <source>
        <dbReference type="ARBA" id="ARBA00022692"/>
    </source>
</evidence>
<keyword evidence="3 5" id="KW-1133">Transmembrane helix</keyword>
<evidence type="ECO:0000256" key="3">
    <source>
        <dbReference type="ARBA" id="ARBA00022989"/>
    </source>
</evidence>
<name>A0A423TLT3_PENVA</name>
<dbReference type="PANTHER" id="PTHR48021:SF1">
    <property type="entry name" value="GH07001P-RELATED"/>
    <property type="match status" value="1"/>
</dbReference>
<proteinExistence type="predicted"/>
<dbReference type="Pfam" id="PF00083">
    <property type="entry name" value="Sugar_tr"/>
    <property type="match status" value="1"/>
</dbReference>
<evidence type="ECO:0000256" key="1">
    <source>
        <dbReference type="ARBA" id="ARBA00004370"/>
    </source>
</evidence>
<feature type="transmembrane region" description="Helical" evidence="5">
    <location>
        <begin position="57"/>
        <end position="79"/>
    </location>
</feature>
<dbReference type="InterPro" id="IPR036259">
    <property type="entry name" value="MFS_trans_sf"/>
</dbReference>
<dbReference type="InterPro" id="IPR005828">
    <property type="entry name" value="MFS_sugar_transport-like"/>
</dbReference>
<feature type="transmembrane region" description="Helical" evidence="5">
    <location>
        <begin position="91"/>
        <end position="112"/>
    </location>
</feature>
<dbReference type="InterPro" id="IPR050549">
    <property type="entry name" value="MFS_Trehalose_Transporter"/>
</dbReference>
<evidence type="ECO:0000256" key="5">
    <source>
        <dbReference type="SAM" id="Phobius"/>
    </source>
</evidence>
<dbReference type="Gene3D" id="1.20.1250.20">
    <property type="entry name" value="MFS general substrate transporter like domains"/>
    <property type="match status" value="1"/>
</dbReference>
<dbReference type="Proteomes" id="UP000283509">
    <property type="component" value="Unassembled WGS sequence"/>
</dbReference>
<dbReference type="PANTHER" id="PTHR48021">
    <property type="match status" value="1"/>
</dbReference>
<feature type="transmembrane region" description="Helical" evidence="5">
    <location>
        <begin position="33"/>
        <end position="51"/>
    </location>
</feature>